<dbReference type="Gene3D" id="1.20.1600.10">
    <property type="entry name" value="Outer membrane efflux proteins (OEP)"/>
    <property type="match status" value="1"/>
</dbReference>
<name>A0A1I2GMF5_9BURK</name>
<keyword evidence="2" id="KW-0732">Signal</keyword>
<proteinExistence type="inferred from homology"/>
<reference evidence="4" key="1">
    <citation type="submission" date="2016-10" db="EMBL/GenBank/DDBJ databases">
        <authorList>
            <person name="Varghese N."/>
            <person name="Submissions S."/>
        </authorList>
    </citation>
    <scope>NUCLEOTIDE SEQUENCE [LARGE SCALE GENOMIC DNA]</scope>
    <source>
        <strain evidence="4">DSM 27981</strain>
    </source>
</reference>
<dbReference type="Proteomes" id="UP000199119">
    <property type="component" value="Unassembled WGS sequence"/>
</dbReference>
<keyword evidence="4" id="KW-1185">Reference proteome</keyword>
<dbReference type="EMBL" id="FONX01000015">
    <property type="protein sequence ID" value="SFF17791.1"/>
    <property type="molecule type" value="Genomic_DNA"/>
</dbReference>
<keyword evidence="2" id="KW-0812">Transmembrane</keyword>
<comment type="subcellular location">
    <subcellularLocation>
        <location evidence="2">Cell membrane</location>
        <topology evidence="2">Lipid-anchor</topology>
    </subcellularLocation>
</comment>
<dbReference type="NCBIfam" id="TIGR01845">
    <property type="entry name" value="outer_NodT"/>
    <property type="match status" value="1"/>
</dbReference>
<keyword evidence="2" id="KW-0472">Membrane</keyword>
<feature type="signal peptide" evidence="2">
    <location>
        <begin position="1"/>
        <end position="17"/>
    </location>
</feature>
<dbReference type="InterPro" id="IPR003423">
    <property type="entry name" value="OMP_efflux"/>
</dbReference>
<dbReference type="PANTHER" id="PTHR30203">
    <property type="entry name" value="OUTER MEMBRANE CATION EFFLUX PROTEIN"/>
    <property type="match status" value="1"/>
</dbReference>
<feature type="chain" id="PRO_5011328141" evidence="2">
    <location>
        <begin position="18"/>
        <end position="483"/>
    </location>
</feature>
<sequence>MQSTPFARPALTAVALAALLAGCSFIPTYERPAAPVPATFGASADAAAASAPKGAARAAADIDWKEYFTDPRLQSLIGIALQNNRDLRVSVLNIEQARAQFQIQRSAQFPAVSGIASGTRQPSSVTGKYANQFQVGLGVSAWELDFFGRISSLKEQALAQYLATEEARKAAQISLISSVATAWFNLQADEELLGISRRTLATREESVQLTRLRLENGVSSELDNSQAISLAETARATFAQQRRQRLQDENTLALLLGQPVPGEILSSLASARLADAAPMQPLPAGLPSDLLIRRPDIRQAEEQLIAANANIGAARANFFPRIALTASVGSVSDELSGLFKSGTWAFSLAPQLTLPIFDAGRNQATLDAARVGREIAVAQYERSIQSAFREVADALAGQATLQDQLGALRTQARADNKRFELSDLRYRNGVASYLDLLDAQRSLFLTEQSLVQVQLLSLQNQVALYRVLGGGWTEKAPQPAPAS</sequence>
<evidence type="ECO:0000256" key="1">
    <source>
        <dbReference type="ARBA" id="ARBA00007613"/>
    </source>
</evidence>
<dbReference type="AlphaFoldDB" id="A0A1I2GMF5"/>
<dbReference type="RefSeq" id="WP_092940948.1">
    <property type="nucleotide sequence ID" value="NZ_FONX01000015.1"/>
</dbReference>
<comment type="similarity">
    <text evidence="1 2">Belongs to the outer membrane factor (OMF) (TC 1.B.17) family.</text>
</comment>
<protein>
    <submittedName>
        <fullName evidence="3">Outer membrane protein, multidrug efflux system</fullName>
    </submittedName>
</protein>
<dbReference type="PANTHER" id="PTHR30203:SF32">
    <property type="entry name" value="CATION EFFLUX SYSTEM PROTEIN CUSC"/>
    <property type="match status" value="1"/>
</dbReference>
<evidence type="ECO:0000256" key="2">
    <source>
        <dbReference type="RuleBase" id="RU362097"/>
    </source>
</evidence>
<dbReference type="GO" id="GO:0005886">
    <property type="term" value="C:plasma membrane"/>
    <property type="evidence" value="ECO:0007669"/>
    <property type="project" value="UniProtKB-SubCell"/>
</dbReference>
<evidence type="ECO:0000313" key="3">
    <source>
        <dbReference type="EMBL" id="SFF17791.1"/>
    </source>
</evidence>
<keyword evidence="2" id="KW-0564">Palmitate</keyword>
<dbReference type="Pfam" id="PF02321">
    <property type="entry name" value="OEP"/>
    <property type="match status" value="2"/>
</dbReference>
<keyword evidence="2" id="KW-1134">Transmembrane beta strand</keyword>
<dbReference type="GO" id="GO:0015562">
    <property type="term" value="F:efflux transmembrane transporter activity"/>
    <property type="evidence" value="ECO:0007669"/>
    <property type="project" value="InterPro"/>
</dbReference>
<dbReference type="Gene3D" id="2.20.200.10">
    <property type="entry name" value="Outer membrane efflux proteins (OEP)"/>
    <property type="match status" value="1"/>
</dbReference>
<keyword evidence="2" id="KW-0449">Lipoprotein</keyword>
<evidence type="ECO:0000313" key="4">
    <source>
        <dbReference type="Proteomes" id="UP000199119"/>
    </source>
</evidence>
<dbReference type="SUPFAM" id="SSF56954">
    <property type="entry name" value="Outer membrane efflux proteins (OEP)"/>
    <property type="match status" value="1"/>
</dbReference>
<dbReference type="STRING" id="1177982.SAMN04489711_115103"/>
<dbReference type="OrthoDB" id="9770517at2"/>
<accession>A0A1I2GMF5</accession>
<gene>
    <name evidence="3" type="ORF">SAMN04489711_115103</name>
</gene>
<dbReference type="InterPro" id="IPR010131">
    <property type="entry name" value="MdtP/NodT-like"/>
</dbReference>
<organism evidence="3 4">
    <name type="scientific">Paracidovorax wautersii</name>
    <dbReference type="NCBI Taxonomy" id="1177982"/>
    <lineage>
        <taxon>Bacteria</taxon>
        <taxon>Pseudomonadati</taxon>
        <taxon>Pseudomonadota</taxon>
        <taxon>Betaproteobacteria</taxon>
        <taxon>Burkholderiales</taxon>
        <taxon>Comamonadaceae</taxon>
        <taxon>Paracidovorax</taxon>
    </lineage>
</organism>